<keyword evidence="4 5" id="KW-0067">ATP-binding</keyword>
<dbReference type="SMART" id="SM00220">
    <property type="entry name" value="S_TKc"/>
    <property type="match status" value="1"/>
</dbReference>
<evidence type="ECO:0000256" key="2">
    <source>
        <dbReference type="ARBA" id="ARBA00022741"/>
    </source>
</evidence>
<dbReference type="InterPro" id="IPR000719">
    <property type="entry name" value="Prot_kinase_dom"/>
</dbReference>
<keyword evidence="9" id="KW-1185">Reference proteome</keyword>
<dbReference type="SUPFAM" id="SSF48452">
    <property type="entry name" value="TPR-like"/>
    <property type="match status" value="1"/>
</dbReference>
<dbReference type="Proteomes" id="UP000593892">
    <property type="component" value="Chromosome"/>
</dbReference>
<dbReference type="InterPro" id="IPR008271">
    <property type="entry name" value="Ser/Thr_kinase_AS"/>
</dbReference>
<proteinExistence type="predicted"/>
<dbReference type="PROSITE" id="PS00108">
    <property type="entry name" value="PROTEIN_KINASE_ST"/>
    <property type="match status" value="1"/>
</dbReference>
<organism evidence="8 9">
    <name type="scientific">Paludibaculum fermentans</name>
    <dbReference type="NCBI Taxonomy" id="1473598"/>
    <lineage>
        <taxon>Bacteria</taxon>
        <taxon>Pseudomonadati</taxon>
        <taxon>Acidobacteriota</taxon>
        <taxon>Terriglobia</taxon>
        <taxon>Bryobacterales</taxon>
        <taxon>Bryobacteraceae</taxon>
        <taxon>Paludibaculum</taxon>
    </lineage>
</organism>
<keyword evidence="6" id="KW-0812">Transmembrane</keyword>
<feature type="transmembrane region" description="Helical" evidence="6">
    <location>
        <begin position="381"/>
        <end position="402"/>
    </location>
</feature>
<keyword evidence="1" id="KW-0808">Transferase</keyword>
<keyword evidence="3 8" id="KW-0418">Kinase</keyword>
<gene>
    <name evidence="8" type="ORF">IRI77_12775</name>
</gene>
<sequence>MDDRWERIQDLFFEAAALPPAERGAFLAGACGGDIALRSEVESLLEADEGSGTFVESAIGRAASSMAAAGTESAPRTVGAYRILKEIGRGGMGAVYLAERADQQYHKRVAIKLARFSGYGDFIHERFRHERQILASLEHQNIARLLDGGETGDGMPYIVMEYVEGLPVTSYIEQHALGIRARLQLFLKIAAAVQYAHRFLVIHRDLKPSNILVTAAGEPKLLDFGIAKLLEPGALNEAIMHTSTGMRLLTPDYASPEQVRGEPVTTASDVYSLGVVLYEMLSGVKPHRLKDYTPLEIDRAVCETETERPSAAAARTGTFHQIDPELDVIVLEAMHKDPARRYGSVEHLADDIRRFLTGLPIQARRDSRAYRARKFLRRHRVASAAAALFVITLAGAAGVTSWQASVARQQARRAEMRFRQVRQLANRFLLDFDEQIRNLEGSTPARESLVKTASEYLDSLASEAGNDMELRAELAAAYRKLGDVQGGPRAASLGRSEDALKSYQKSVEIGRGLFAAGVRDPSLLKQIIEAERMLGLLEHRLHKKDGDAKYEQRLTDSTALAETLVQARPELDNLRTLASLYRELGERYADSNRATLAEQRYTQALPIYEKVRQLAPGTRSDRGVALVTQRLADAKVMRGDLDTALKLYRTSFDGFAAMARTPKAGQTERRSLMAAHLSLGALLGDPLIPNLRLSSDAIEHTGAALTIAEHLEQADPANRTAKLDLAYTAAQYGRVLRGTQPAMAVRHLRRAVALAGDVLSTSPADRVYLRHVLRYRTDLGVALAATRNTSESAAILKTVTADLEGVDTPSAGYELIGAEARRELAAIFRQAQPDEARRLTQQALDRVEKYLLDHSDSLEMIHHLSLLYESAAWFDSSYTKKARQLWAEWPKHGASSHYDRRRLEEIR</sequence>
<dbReference type="Gene3D" id="1.25.40.10">
    <property type="entry name" value="Tetratricopeptide repeat domain"/>
    <property type="match status" value="1"/>
</dbReference>
<evidence type="ECO:0000259" key="7">
    <source>
        <dbReference type="PROSITE" id="PS50011"/>
    </source>
</evidence>
<evidence type="ECO:0000313" key="9">
    <source>
        <dbReference type="Proteomes" id="UP000593892"/>
    </source>
</evidence>
<dbReference type="GO" id="GO:0004674">
    <property type="term" value="F:protein serine/threonine kinase activity"/>
    <property type="evidence" value="ECO:0007669"/>
    <property type="project" value="UniProtKB-KW"/>
</dbReference>
<dbReference type="InterPro" id="IPR011009">
    <property type="entry name" value="Kinase-like_dom_sf"/>
</dbReference>
<feature type="domain" description="Protein kinase" evidence="7">
    <location>
        <begin position="81"/>
        <end position="356"/>
    </location>
</feature>
<dbReference type="CDD" id="cd14014">
    <property type="entry name" value="STKc_PknB_like"/>
    <property type="match status" value="1"/>
</dbReference>
<accession>A0A7S7NX30</accession>
<dbReference type="AlphaFoldDB" id="A0A7S7NX30"/>
<evidence type="ECO:0000313" key="8">
    <source>
        <dbReference type="EMBL" id="QOY90779.1"/>
    </source>
</evidence>
<dbReference type="PROSITE" id="PS00107">
    <property type="entry name" value="PROTEIN_KINASE_ATP"/>
    <property type="match status" value="1"/>
</dbReference>
<name>A0A7S7NX30_PALFE</name>
<keyword evidence="2 5" id="KW-0547">Nucleotide-binding</keyword>
<evidence type="ECO:0000256" key="6">
    <source>
        <dbReference type="SAM" id="Phobius"/>
    </source>
</evidence>
<dbReference type="PANTHER" id="PTHR43289:SF34">
    <property type="entry name" value="SERINE_THREONINE-PROTEIN KINASE YBDM-RELATED"/>
    <property type="match status" value="1"/>
</dbReference>
<dbReference type="Gene3D" id="1.10.510.10">
    <property type="entry name" value="Transferase(Phosphotransferase) domain 1"/>
    <property type="match status" value="1"/>
</dbReference>
<dbReference type="PROSITE" id="PS50011">
    <property type="entry name" value="PROTEIN_KINASE_DOM"/>
    <property type="match status" value="1"/>
</dbReference>
<dbReference type="SUPFAM" id="SSF56112">
    <property type="entry name" value="Protein kinase-like (PK-like)"/>
    <property type="match status" value="1"/>
</dbReference>
<dbReference type="KEGG" id="pfer:IRI77_12775"/>
<dbReference type="EMBL" id="CP063849">
    <property type="protein sequence ID" value="QOY90779.1"/>
    <property type="molecule type" value="Genomic_DNA"/>
</dbReference>
<reference evidence="8 9" key="1">
    <citation type="submission" date="2020-10" db="EMBL/GenBank/DDBJ databases">
        <title>Complete genome sequence of Paludibaculum fermentans P105T, a facultatively anaerobic acidobacterium capable of dissimilatory Fe(III) reduction.</title>
        <authorList>
            <person name="Dedysh S.N."/>
            <person name="Beletsky A.V."/>
            <person name="Kulichevskaya I.S."/>
            <person name="Mardanov A.V."/>
            <person name="Ravin N.V."/>
        </authorList>
    </citation>
    <scope>NUCLEOTIDE SEQUENCE [LARGE SCALE GENOMIC DNA]</scope>
    <source>
        <strain evidence="8 9">P105</strain>
    </source>
</reference>
<evidence type="ECO:0000256" key="5">
    <source>
        <dbReference type="PROSITE-ProRule" id="PRU10141"/>
    </source>
</evidence>
<dbReference type="RefSeq" id="WP_194452436.1">
    <property type="nucleotide sequence ID" value="NZ_CP063849.1"/>
</dbReference>
<keyword evidence="6" id="KW-1133">Transmembrane helix</keyword>
<protein>
    <submittedName>
        <fullName evidence="8">Serine/threonine protein kinase</fullName>
    </submittedName>
</protein>
<dbReference type="Gene3D" id="3.30.200.20">
    <property type="entry name" value="Phosphorylase Kinase, domain 1"/>
    <property type="match status" value="1"/>
</dbReference>
<evidence type="ECO:0000256" key="3">
    <source>
        <dbReference type="ARBA" id="ARBA00022777"/>
    </source>
</evidence>
<keyword evidence="8" id="KW-0723">Serine/threonine-protein kinase</keyword>
<keyword evidence="6" id="KW-0472">Membrane</keyword>
<evidence type="ECO:0000256" key="4">
    <source>
        <dbReference type="ARBA" id="ARBA00022840"/>
    </source>
</evidence>
<dbReference type="GO" id="GO:0005524">
    <property type="term" value="F:ATP binding"/>
    <property type="evidence" value="ECO:0007669"/>
    <property type="project" value="UniProtKB-UniRule"/>
</dbReference>
<evidence type="ECO:0000256" key="1">
    <source>
        <dbReference type="ARBA" id="ARBA00022679"/>
    </source>
</evidence>
<dbReference type="Pfam" id="PF00069">
    <property type="entry name" value="Pkinase"/>
    <property type="match status" value="1"/>
</dbReference>
<feature type="binding site" evidence="5">
    <location>
        <position position="112"/>
    </location>
    <ligand>
        <name>ATP</name>
        <dbReference type="ChEBI" id="CHEBI:30616"/>
    </ligand>
</feature>
<dbReference type="InterPro" id="IPR011990">
    <property type="entry name" value="TPR-like_helical_dom_sf"/>
</dbReference>
<dbReference type="PANTHER" id="PTHR43289">
    <property type="entry name" value="MITOGEN-ACTIVATED PROTEIN KINASE KINASE KINASE 20-RELATED"/>
    <property type="match status" value="1"/>
</dbReference>
<dbReference type="InterPro" id="IPR017441">
    <property type="entry name" value="Protein_kinase_ATP_BS"/>
</dbReference>